<proteinExistence type="predicted"/>
<dbReference type="SUPFAM" id="SSF63829">
    <property type="entry name" value="Calcium-dependent phosphotriesterase"/>
    <property type="match status" value="1"/>
</dbReference>
<evidence type="ECO:0000313" key="2">
    <source>
        <dbReference type="Proteomes" id="UP000031408"/>
    </source>
</evidence>
<dbReference type="NCBIfam" id="TIGR04131">
    <property type="entry name" value="Bac_Flav_CTERM"/>
    <property type="match status" value="1"/>
</dbReference>
<dbReference type="AlphaFoldDB" id="A0A0C1LDJ0"/>
<dbReference type="EMBL" id="JSVC01000019">
    <property type="protein sequence ID" value="KIC93518.1"/>
    <property type="molecule type" value="Genomic_DNA"/>
</dbReference>
<protein>
    <recommendedName>
        <fullName evidence="3">T9SS type B sorting domain-containing protein</fullName>
    </recommendedName>
</protein>
<comment type="caution">
    <text evidence="1">The sequence shown here is derived from an EMBL/GenBank/DDBJ whole genome shotgun (WGS) entry which is preliminary data.</text>
</comment>
<name>A0A0C1LDJ0_9BACT</name>
<reference evidence="1 2" key="1">
    <citation type="submission" date="2014-11" db="EMBL/GenBank/DDBJ databases">
        <title>Genome sequence of Flavihumibacter solisilvae 3-3.</title>
        <authorList>
            <person name="Zhou G."/>
            <person name="Li M."/>
            <person name="Wang G."/>
        </authorList>
    </citation>
    <scope>NUCLEOTIDE SEQUENCE [LARGE SCALE GENOMIC DNA]</scope>
    <source>
        <strain evidence="1 2">3-3</strain>
    </source>
</reference>
<dbReference type="PANTHER" id="PTHR42754:SF1">
    <property type="entry name" value="LIPOPROTEIN"/>
    <property type="match status" value="1"/>
</dbReference>
<dbReference type="Proteomes" id="UP000031408">
    <property type="component" value="Unassembled WGS sequence"/>
</dbReference>
<dbReference type="InterPro" id="IPR026341">
    <property type="entry name" value="T9SS_type_B"/>
</dbReference>
<dbReference type="Pfam" id="PF13585">
    <property type="entry name" value="CHU_C"/>
    <property type="match status" value="1"/>
</dbReference>
<dbReference type="PANTHER" id="PTHR42754">
    <property type="entry name" value="ENDOGLUCANASE"/>
    <property type="match status" value="1"/>
</dbReference>
<evidence type="ECO:0008006" key="3">
    <source>
        <dbReference type="Google" id="ProtNLM"/>
    </source>
</evidence>
<organism evidence="1 2">
    <name type="scientific">Flavihumibacter solisilvae</name>
    <dbReference type="NCBI Taxonomy" id="1349421"/>
    <lineage>
        <taxon>Bacteria</taxon>
        <taxon>Pseudomonadati</taxon>
        <taxon>Bacteroidota</taxon>
        <taxon>Chitinophagia</taxon>
        <taxon>Chitinophagales</taxon>
        <taxon>Chitinophagaceae</taxon>
        <taxon>Flavihumibacter</taxon>
    </lineage>
</organism>
<dbReference type="STRING" id="1349421.OI18_17340"/>
<sequence length="758" mass="84212">MKETSISYFQWSGRVNHVITRVKYTTKGSMIALFNTPFASRQQLLNIYGLPPENYGKTQISELDYIVAFEPTLGGYDDWMILHGSTSNYARDLETDADDNLIIVGDNIGTWDMFRYPPPSSSGNTQLLIFKIDYQRNLFWHKLYGGSNHENAVAIKKARDGNMIVLAQSQSGDGDVKTAHGGKDIWLLKINQYNGDIMWQKTFGSTADEIPTDLEILPDGSMVISGMADPGSFAPSVYSGKNSFLVKLDEAGNLTWSKVFGGSGEDNIQRFIPVNGGGFASIGISNSNDGDYDSNAGGFDVHIFRHDANGDILWKKQYGRALDDEAGDIVYVPCNDAIFASFAEQYPNLPIDRKQKGAGVGLKSDGTVFFYKYNEMPIFPTMAPNIRGGFLAGAIKYYTYGLPYWDEPLRSFDMVEYGVPLVKTIRDTTICNGERVDEKQYFNDTIFYDTARNGCGIDTLIRTTKIHVINTSDSLVTTDTTLCYGSLFEGASATASFVRYDTTISSTICGPKKIIHERRVNVRSPIPLELGKDTVICEAGISLYAPPNMTGYIWQDGSPGPTLQPKNSGTYWVEVTDQYGCKTSDTIKLAKTDLYLERINDTIVLSGDKVTVSPATNGILTWRPDVALSCTDCPIVTVSPATTNSYKFQAAKDGCIMQESFRITVTERFEIKIPNAFTPNRDGINDVFRVRAQNLLNYRIEIFNRWGQVVYRSTSVTESWDGSFAGKALPSATFTYQVHYQRFNGKAISLKGTLLLIR</sequence>
<evidence type="ECO:0000313" key="1">
    <source>
        <dbReference type="EMBL" id="KIC93518.1"/>
    </source>
</evidence>
<gene>
    <name evidence="1" type="ORF">OI18_17340</name>
</gene>
<keyword evidence="2" id="KW-1185">Reference proteome</keyword>
<accession>A0A0C1LDJ0</accession>